<evidence type="ECO:0000256" key="4">
    <source>
        <dbReference type="ARBA" id="ARBA00022722"/>
    </source>
</evidence>
<dbReference type="EMBL" id="NKHD01000032">
    <property type="protein sequence ID" value="OXT06328.1"/>
    <property type="molecule type" value="Genomic_DNA"/>
</dbReference>
<dbReference type="PANTHER" id="PTHR46986">
    <property type="entry name" value="ENDORIBONUCLEASE YBEY, CHLOROPLASTIC"/>
    <property type="match status" value="1"/>
</dbReference>
<keyword evidence="5 9" id="KW-0479">Metal-binding</keyword>
<dbReference type="Gene3D" id="3.40.390.30">
    <property type="entry name" value="Metalloproteases ('zincins'), catalytic domain"/>
    <property type="match status" value="1"/>
</dbReference>
<keyword evidence="7 9" id="KW-0378">Hydrolase</keyword>
<evidence type="ECO:0000256" key="9">
    <source>
        <dbReference type="HAMAP-Rule" id="MF_00009"/>
    </source>
</evidence>
<keyword evidence="2 9" id="KW-0690">Ribosome biogenesis</keyword>
<accession>A0A231VDY2</accession>
<evidence type="ECO:0000313" key="10">
    <source>
        <dbReference type="EMBL" id="OXT06328.1"/>
    </source>
</evidence>
<evidence type="ECO:0000256" key="3">
    <source>
        <dbReference type="ARBA" id="ARBA00022552"/>
    </source>
</evidence>
<dbReference type="HAMAP" id="MF_00009">
    <property type="entry name" value="Endoribonucl_YbeY"/>
    <property type="match status" value="1"/>
</dbReference>
<dbReference type="AlphaFoldDB" id="A0A231VDY2"/>
<dbReference type="NCBIfam" id="TIGR00043">
    <property type="entry name" value="rRNA maturation RNase YbeY"/>
    <property type="match status" value="1"/>
</dbReference>
<comment type="caution">
    <text evidence="10">The sequence shown here is derived from an EMBL/GenBank/DDBJ whole genome shotgun (WGS) entry which is preliminary data.</text>
</comment>
<dbReference type="InterPro" id="IPR002036">
    <property type="entry name" value="YbeY"/>
</dbReference>
<evidence type="ECO:0000256" key="6">
    <source>
        <dbReference type="ARBA" id="ARBA00022759"/>
    </source>
</evidence>
<keyword evidence="9" id="KW-0963">Cytoplasm</keyword>
<evidence type="ECO:0000256" key="7">
    <source>
        <dbReference type="ARBA" id="ARBA00022801"/>
    </source>
</evidence>
<gene>
    <name evidence="9" type="primary">ybeY</name>
    <name evidence="10" type="ORF">CE561_10965</name>
</gene>
<dbReference type="GO" id="GO:0006364">
    <property type="term" value="P:rRNA processing"/>
    <property type="evidence" value="ECO:0007669"/>
    <property type="project" value="UniProtKB-UniRule"/>
</dbReference>
<dbReference type="SUPFAM" id="SSF55486">
    <property type="entry name" value="Metalloproteases ('zincins'), catalytic domain"/>
    <property type="match status" value="1"/>
</dbReference>
<keyword evidence="3 9" id="KW-0698">rRNA processing</keyword>
<dbReference type="GO" id="GO:0008270">
    <property type="term" value="F:zinc ion binding"/>
    <property type="evidence" value="ECO:0007669"/>
    <property type="project" value="UniProtKB-UniRule"/>
</dbReference>
<evidence type="ECO:0000256" key="1">
    <source>
        <dbReference type="ARBA" id="ARBA00010875"/>
    </source>
</evidence>
<keyword evidence="6 9" id="KW-0255">Endonuclease</keyword>
<feature type="binding site" evidence="9">
    <location>
        <position position="132"/>
    </location>
    <ligand>
        <name>Zn(2+)</name>
        <dbReference type="ChEBI" id="CHEBI:29105"/>
        <note>catalytic</note>
    </ligand>
</feature>
<dbReference type="RefSeq" id="WP_094046162.1">
    <property type="nucleotide sequence ID" value="NZ_NKHD01000032.1"/>
</dbReference>
<comment type="cofactor">
    <cofactor evidence="9">
        <name>Zn(2+)</name>
        <dbReference type="ChEBI" id="CHEBI:29105"/>
    </cofactor>
    <text evidence="9">Binds 1 zinc ion.</text>
</comment>
<evidence type="ECO:0000256" key="8">
    <source>
        <dbReference type="ARBA" id="ARBA00022833"/>
    </source>
</evidence>
<sequence>MNIFIDNRQDKVDVDGLDKIVEDVVKTALEVEGVVDDVEVSVSFVDNEEIHKLNKYYRNVDRETDVLSFPLVEFEEIYSDIDEENYDEDDAAGPEPIGDIVISLEKAKQQAEEYGHSFIREVAYLTAHSMFHLMGYDHETDDERKIMREKEDEVMRRLKIER</sequence>
<proteinExistence type="inferred from homology"/>
<organism evidence="10 11">
    <name type="scientific">Thermoanaerobacterium thermosaccharolyticum</name>
    <name type="common">Clostridium thermosaccharolyticum</name>
    <dbReference type="NCBI Taxonomy" id="1517"/>
    <lineage>
        <taxon>Bacteria</taxon>
        <taxon>Bacillati</taxon>
        <taxon>Bacillota</taxon>
        <taxon>Clostridia</taxon>
        <taxon>Thermoanaerobacterales</taxon>
        <taxon>Thermoanaerobacteraceae</taxon>
        <taxon>Thermoanaerobacterium</taxon>
    </lineage>
</organism>
<reference evidence="10 11" key="1">
    <citation type="submission" date="2017-06" db="EMBL/GenBank/DDBJ databases">
        <title>Isolation and characterization of a thermophilic and butanogenic Thermoanaerobacterium thermosaccharolyticum M5 capable of efficient degradation of hemicellulose.</title>
        <authorList>
            <person name="Xin F."/>
            <person name="Jiang Y."/>
        </authorList>
    </citation>
    <scope>NUCLEOTIDE SEQUENCE [LARGE SCALE GENOMIC DNA]</scope>
    <source>
        <strain evidence="10 11">M5</strain>
    </source>
</reference>
<dbReference type="InterPro" id="IPR023091">
    <property type="entry name" value="MetalPrtase_cat_dom_sf_prd"/>
</dbReference>
<comment type="function">
    <text evidence="9">Single strand-specific metallo-endoribonuclease involved in late-stage 70S ribosome quality control and in maturation of the 3' terminus of the 16S rRNA.</text>
</comment>
<name>A0A231VDY2_THETR</name>
<dbReference type="GO" id="GO:0005737">
    <property type="term" value="C:cytoplasm"/>
    <property type="evidence" value="ECO:0007669"/>
    <property type="project" value="UniProtKB-SubCell"/>
</dbReference>
<feature type="binding site" evidence="9">
    <location>
        <position position="138"/>
    </location>
    <ligand>
        <name>Zn(2+)</name>
        <dbReference type="ChEBI" id="CHEBI:29105"/>
        <note>catalytic</note>
    </ligand>
</feature>
<dbReference type="GO" id="GO:0004222">
    <property type="term" value="F:metalloendopeptidase activity"/>
    <property type="evidence" value="ECO:0007669"/>
    <property type="project" value="InterPro"/>
</dbReference>
<evidence type="ECO:0000256" key="2">
    <source>
        <dbReference type="ARBA" id="ARBA00022517"/>
    </source>
</evidence>
<comment type="subcellular location">
    <subcellularLocation>
        <location evidence="9">Cytoplasm</location>
    </subcellularLocation>
</comment>
<keyword evidence="8 9" id="KW-0862">Zinc</keyword>
<dbReference type="EC" id="3.1.-.-" evidence="9"/>
<evidence type="ECO:0000313" key="11">
    <source>
        <dbReference type="Proteomes" id="UP000215301"/>
    </source>
</evidence>
<feature type="binding site" evidence="9">
    <location>
        <position position="128"/>
    </location>
    <ligand>
        <name>Zn(2+)</name>
        <dbReference type="ChEBI" id="CHEBI:29105"/>
        <note>catalytic</note>
    </ligand>
</feature>
<comment type="similarity">
    <text evidence="1 9">Belongs to the endoribonuclease YbeY family.</text>
</comment>
<dbReference type="PANTHER" id="PTHR46986:SF1">
    <property type="entry name" value="ENDORIBONUCLEASE YBEY, CHLOROPLASTIC"/>
    <property type="match status" value="1"/>
</dbReference>
<protein>
    <recommendedName>
        <fullName evidence="9">Endoribonuclease YbeY</fullName>
        <ecNumber evidence="9">3.1.-.-</ecNumber>
    </recommendedName>
</protein>
<dbReference type="Pfam" id="PF02130">
    <property type="entry name" value="YbeY"/>
    <property type="match status" value="1"/>
</dbReference>
<dbReference type="GO" id="GO:0004521">
    <property type="term" value="F:RNA endonuclease activity"/>
    <property type="evidence" value="ECO:0007669"/>
    <property type="project" value="UniProtKB-UniRule"/>
</dbReference>
<dbReference type="Proteomes" id="UP000215301">
    <property type="component" value="Unassembled WGS sequence"/>
</dbReference>
<keyword evidence="4 9" id="KW-0540">Nuclease</keyword>
<evidence type="ECO:0000256" key="5">
    <source>
        <dbReference type="ARBA" id="ARBA00022723"/>
    </source>
</evidence>